<keyword evidence="3 6" id="KW-1133">Transmembrane helix</keyword>
<dbReference type="GO" id="GO:0005789">
    <property type="term" value="C:endoplasmic reticulum membrane"/>
    <property type="evidence" value="ECO:0007669"/>
    <property type="project" value="UniProtKB-SubCell"/>
</dbReference>
<dbReference type="Proteomes" id="UP001177140">
    <property type="component" value="Unassembled WGS sequence"/>
</dbReference>
<evidence type="ECO:0000313" key="8">
    <source>
        <dbReference type="EMBL" id="MCL7022596.1"/>
    </source>
</evidence>
<dbReference type="InterPro" id="IPR016439">
    <property type="entry name" value="Lag1/Lac1-like"/>
</dbReference>
<feature type="transmembrane region" description="Helical" evidence="6">
    <location>
        <begin position="160"/>
        <end position="178"/>
    </location>
</feature>
<dbReference type="SMART" id="SM00724">
    <property type="entry name" value="TLC"/>
    <property type="match status" value="1"/>
</dbReference>
<dbReference type="PROSITE" id="PS50922">
    <property type="entry name" value="TLC"/>
    <property type="match status" value="1"/>
</dbReference>
<reference evidence="8" key="1">
    <citation type="submission" date="2022-03" db="EMBL/GenBank/DDBJ databases">
        <title>A functionally conserved STORR gene fusion in Papaver species that diverged 16.8 million years ago.</title>
        <authorList>
            <person name="Catania T."/>
        </authorList>
    </citation>
    <scope>NUCLEOTIDE SEQUENCE</scope>
    <source>
        <strain evidence="8">S-191538</strain>
    </source>
</reference>
<dbReference type="InterPro" id="IPR006634">
    <property type="entry name" value="TLC-dom"/>
</dbReference>
<evidence type="ECO:0000256" key="3">
    <source>
        <dbReference type="ARBA" id="ARBA00022989"/>
    </source>
</evidence>
<keyword evidence="9" id="KW-1185">Reference proteome</keyword>
<keyword evidence="4 5" id="KW-0472">Membrane</keyword>
<feature type="transmembrane region" description="Helical" evidence="6">
    <location>
        <begin position="209"/>
        <end position="228"/>
    </location>
</feature>
<evidence type="ECO:0000256" key="4">
    <source>
        <dbReference type="ARBA" id="ARBA00023136"/>
    </source>
</evidence>
<organism evidence="8 9">
    <name type="scientific">Papaver nudicaule</name>
    <name type="common">Iceland poppy</name>
    <dbReference type="NCBI Taxonomy" id="74823"/>
    <lineage>
        <taxon>Eukaryota</taxon>
        <taxon>Viridiplantae</taxon>
        <taxon>Streptophyta</taxon>
        <taxon>Embryophyta</taxon>
        <taxon>Tracheophyta</taxon>
        <taxon>Spermatophyta</taxon>
        <taxon>Magnoliopsida</taxon>
        <taxon>Ranunculales</taxon>
        <taxon>Papaveraceae</taxon>
        <taxon>Papaveroideae</taxon>
        <taxon>Papaver</taxon>
    </lineage>
</organism>
<dbReference type="PANTHER" id="PTHR12560">
    <property type="entry name" value="LONGEVITY ASSURANCE FACTOR 1 LAG1"/>
    <property type="match status" value="1"/>
</dbReference>
<evidence type="ECO:0000256" key="6">
    <source>
        <dbReference type="SAM" id="Phobius"/>
    </source>
</evidence>
<comment type="subcellular location">
    <subcellularLocation>
        <location evidence="1">Endoplasmic reticulum membrane</location>
        <topology evidence="1">Multi-pass membrane protein</topology>
    </subcellularLocation>
</comment>
<accession>A0AA41UWZ2</accession>
<dbReference type="PANTHER" id="PTHR12560:SF49">
    <property type="entry name" value="CERAMIDE SYNTHASE 1 LOH3"/>
    <property type="match status" value="1"/>
</dbReference>
<evidence type="ECO:0000256" key="5">
    <source>
        <dbReference type="PROSITE-ProRule" id="PRU00205"/>
    </source>
</evidence>
<name>A0AA41UWZ2_PAPNU</name>
<sequence>MGLMELMSSTIDWEKESYPAYQDFVALPFSALFFPSVRFILDRFVFEKLGRRHILGPGCQKIDIEKDDRRKKVNKFKESAWKLIYYLSAELLALIVTHDEPWFTNTHNFWVGPANQIWPDLQLKTKLKGLYMYTGGFYIYSIFALLFWETRRSDFGVSMGHHVATVILIVLSYILRFARVGSVVLALHDASDVFLEVAKMSKYSGFNKMANYSFILFALSWFILRLYIYPFRILWSTSYEVLQTFDHEKHRVEGPIYYYLFNSLLYCLLVFHIYWGVLICRMAVKQWKARGRVSDDVRSDSEGEDEHED</sequence>
<keyword evidence="2 5" id="KW-0812">Transmembrane</keyword>
<protein>
    <recommendedName>
        <fullName evidence="7">TLC domain-containing protein</fullName>
    </recommendedName>
</protein>
<dbReference type="Pfam" id="PF03798">
    <property type="entry name" value="TRAM_LAG1_CLN8"/>
    <property type="match status" value="1"/>
</dbReference>
<feature type="transmembrane region" description="Helical" evidence="6">
    <location>
        <begin position="256"/>
        <end position="280"/>
    </location>
</feature>
<proteinExistence type="predicted"/>
<dbReference type="GO" id="GO:0050291">
    <property type="term" value="F:sphingosine N-acyltransferase activity"/>
    <property type="evidence" value="ECO:0007669"/>
    <property type="project" value="InterPro"/>
</dbReference>
<dbReference type="EMBL" id="JAJJMA010012920">
    <property type="protein sequence ID" value="MCL7022596.1"/>
    <property type="molecule type" value="Genomic_DNA"/>
</dbReference>
<feature type="transmembrane region" description="Helical" evidence="6">
    <location>
        <begin position="130"/>
        <end position="148"/>
    </location>
</feature>
<feature type="domain" description="TLC" evidence="7">
    <location>
        <begin position="74"/>
        <end position="288"/>
    </location>
</feature>
<evidence type="ECO:0000313" key="9">
    <source>
        <dbReference type="Proteomes" id="UP001177140"/>
    </source>
</evidence>
<gene>
    <name evidence="8" type="ORF">MKW94_019223</name>
</gene>
<evidence type="ECO:0000256" key="1">
    <source>
        <dbReference type="ARBA" id="ARBA00004477"/>
    </source>
</evidence>
<dbReference type="AlphaFoldDB" id="A0AA41UWZ2"/>
<dbReference type="GO" id="GO:0046513">
    <property type="term" value="P:ceramide biosynthetic process"/>
    <property type="evidence" value="ECO:0007669"/>
    <property type="project" value="InterPro"/>
</dbReference>
<evidence type="ECO:0000259" key="7">
    <source>
        <dbReference type="PROSITE" id="PS50922"/>
    </source>
</evidence>
<evidence type="ECO:0000256" key="2">
    <source>
        <dbReference type="ARBA" id="ARBA00022692"/>
    </source>
</evidence>
<comment type="caution">
    <text evidence="8">The sequence shown here is derived from an EMBL/GenBank/DDBJ whole genome shotgun (WGS) entry which is preliminary data.</text>
</comment>
<feature type="transmembrane region" description="Helical" evidence="6">
    <location>
        <begin position="20"/>
        <end position="41"/>
    </location>
</feature>